<keyword evidence="3" id="KW-0812">Transmembrane</keyword>
<evidence type="ECO:0000256" key="4">
    <source>
        <dbReference type="ARBA" id="ARBA00022989"/>
    </source>
</evidence>
<dbReference type="GO" id="GO:0016020">
    <property type="term" value="C:membrane"/>
    <property type="evidence" value="ECO:0007669"/>
    <property type="project" value="UniProtKB-SubCell"/>
</dbReference>
<name>A0A4D7C9A0_9SPHN</name>
<feature type="compositionally biased region" description="Low complexity" evidence="6">
    <location>
        <begin position="28"/>
        <end position="43"/>
    </location>
</feature>
<organism evidence="7 8">
    <name type="scientific">Hankyongella ginsenosidimutans</name>
    <dbReference type="NCBI Taxonomy" id="1763828"/>
    <lineage>
        <taxon>Bacteria</taxon>
        <taxon>Pseudomonadati</taxon>
        <taxon>Pseudomonadota</taxon>
        <taxon>Alphaproteobacteria</taxon>
        <taxon>Sphingomonadales</taxon>
        <taxon>Sphingomonadaceae</taxon>
        <taxon>Hankyongella</taxon>
    </lineage>
</organism>
<keyword evidence="4" id="KW-1133">Transmembrane helix</keyword>
<dbReference type="GO" id="GO:0017004">
    <property type="term" value="P:cytochrome complex assembly"/>
    <property type="evidence" value="ECO:0007669"/>
    <property type="project" value="InterPro"/>
</dbReference>
<evidence type="ECO:0000256" key="6">
    <source>
        <dbReference type="SAM" id="MobiDB-lite"/>
    </source>
</evidence>
<evidence type="ECO:0000313" key="8">
    <source>
        <dbReference type="Proteomes" id="UP000298714"/>
    </source>
</evidence>
<reference evidence="8" key="1">
    <citation type="submission" date="2019-04" db="EMBL/GenBank/DDBJ databases">
        <title>Complete genome sequence of Sphingomonas sp. W1-2-3.</title>
        <authorList>
            <person name="Im W.T."/>
        </authorList>
    </citation>
    <scope>NUCLEOTIDE SEQUENCE [LARGE SCALE GENOMIC DNA]</scope>
    <source>
        <strain evidence="8">W1-2-3</strain>
    </source>
</reference>
<gene>
    <name evidence="7" type="ORF">E6W36_07370</name>
</gene>
<evidence type="ECO:0000256" key="1">
    <source>
        <dbReference type="ARBA" id="ARBA00004141"/>
    </source>
</evidence>
<dbReference type="EMBL" id="CP039704">
    <property type="protein sequence ID" value="QCI79433.1"/>
    <property type="molecule type" value="Genomic_DNA"/>
</dbReference>
<dbReference type="Pfam" id="PF03379">
    <property type="entry name" value="CcmB"/>
    <property type="match status" value="1"/>
</dbReference>
<evidence type="ECO:0000256" key="5">
    <source>
        <dbReference type="ARBA" id="ARBA00023136"/>
    </source>
</evidence>
<dbReference type="AlphaFoldDB" id="A0A4D7C9A0"/>
<accession>A0A4D7C9A0</accession>
<evidence type="ECO:0000256" key="2">
    <source>
        <dbReference type="ARBA" id="ARBA00010544"/>
    </source>
</evidence>
<dbReference type="Proteomes" id="UP000298714">
    <property type="component" value="Chromosome"/>
</dbReference>
<sequence length="133" mass="12759">MGGSGAEPDRGRLRQALRPHVRPSAAIAGGRAAAGGPAQPAAGSTADPAVEPGRRRAGLSALGVAAAALSVGVARGGLLISLLVLPLAAPLVIFGVGALDAQAGGAAFKLLAATSLFLPQSALCRSRGLAPGA</sequence>
<evidence type="ECO:0000313" key="7">
    <source>
        <dbReference type="EMBL" id="QCI79433.1"/>
    </source>
</evidence>
<proteinExistence type="inferred from homology"/>
<keyword evidence="5" id="KW-0472">Membrane</keyword>
<comment type="similarity">
    <text evidence="2">Belongs to the CcmB/CycW/HelB family.</text>
</comment>
<dbReference type="InterPro" id="IPR003544">
    <property type="entry name" value="Cyt_c_biogenesis_CcmB"/>
</dbReference>
<dbReference type="GO" id="GO:0015232">
    <property type="term" value="F:heme transmembrane transporter activity"/>
    <property type="evidence" value="ECO:0007669"/>
    <property type="project" value="InterPro"/>
</dbReference>
<comment type="subcellular location">
    <subcellularLocation>
        <location evidence="1">Membrane</location>
        <topology evidence="1">Multi-pass membrane protein</topology>
    </subcellularLocation>
</comment>
<feature type="region of interest" description="Disordered" evidence="6">
    <location>
        <begin position="28"/>
        <end position="52"/>
    </location>
</feature>
<keyword evidence="8" id="KW-1185">Reference proteome</keyword>
<evidence type="ECO:0000256" key="3">
    <source>
        <dbReference type="ARBA" id="ARBA00022692"/>
    </source>
</evidence>
<protein>
    <submittedName>
        <fullName evidence="7">Uncharacterized protein</fullName>
    </submittedName>
</protein>
<dbReference type="KEGG" id="hgn:E6W36_07370"/>